<name>A0A2W2BGG7_9HYPH</name>
<dbReference type="EMBL" id="QKVK01000013">
    <property type="protein sequence ID" value="PZF75259.1"/>
    <property type="molecule type" value="Genomic_DNA"/>
</dbReference>
<dbReference type="InterPro" id="IPR025048">
    <property type="entry name" value="DUF3987"/>
</dbReference>
<comment type="caution">
    <text evidence="1">The sequence shown here is derived from an EMBL/GenBank/DDBJ whole genome shotgun (WGS) entry which is preliminary data.</text>
</comment>
<gene>
    <name evidence="1" type="ORF">DK847_19360</name>
</gene>
<evidence type="ECO:0000313" key="2">
    <source>
        <dbReference type="Proteomes" id="UP000248795"/>
    </source>
</evidence>
<reference evidence="2" key="1">
    <citation type="submission" date="2018-06" db="EMBL/GenBank/DDBJ databases">
        <title>Aestuariibacter litoralis strain KCTC 52945T.</title>
        <authorList>
            <person name="Li X."/>
            <person name="Salam N."/>
            <person name="Li J.-L."/>
            <person name="Chen Y.-M."/>
            <person name="Yang Z.-W."/>
            <person name="Zhang L.-Y."/>
            <person name="Han M.-X."/>
            <person name="Xiao M."/>
            <person name="Li W.-J."/>
        </authorList>
    </citation>
    <scope>NUCLEOTIDE SEQUENCE [LARGE SCALE GENOMIC DNA]</scope>
    <source>
        <strain evidence="2">KCTC 52945</strain>
    </source>
</reference>
<protein>
    <submittedName>
        <fullName evidence="1">DUF3987 domain-containing protein</fullName>
    </submittedName>
</protein>
<dbReference type="AlphaFoldDB" id="A0A2W2BGG7"/>
<evidence type="ECO:0000313" key="1">
    <source>
        <dbReference type="EMBL" id="PZF75259.1"/>
    </source>
</evidence>
<organism evidence="1 2">
    <name type="scientific">Aestuariivirga litoralis</name>
    <dbReference type="NCBI Taxonomy" id="2650924"/>
    <lineage>
        <taxon>Bacteria</taxon>
        <taxon>Pseudomonadati</taxon>
        <taxon>Pseudomonadota</taxon>
        <taxon>Alphaproteobacteria</taxon>
        <taxon>Hyphomicrobiales</taxon>
        <taxon>Aestuariivirgaceae</taxon>
        <taxon>Aestuariivirga</taxon>
    </lineage>
</organism>
<proteinExistence type="predicted"/>
<dbReference type="RefSeq" id="WP_111200192.1">
    <property type="nucleotide sequence ID" value="NZ_QKVK01000013.1"/>
</dbReference>
<accession>A0A2W2BGG7</accession>
<dbReference type="Proteomes" id="UP000248795">
    <property type="component" value="Unassembled WGS sequence"/>
</dbReference>
<dbReference type="Pfam" id="PF13148">
    <property type="entry name" value="DUF3987"/>
    <property type="match status" value="1"/>
</dbReference>
<sequence length="512" mass="55682">MSEELQYVTLEEIEADIVHLQENAACSTPPSWPEPIPLIRPVPAPLAFPVEALGPVLGNAALGISDIVQCPVAIAACSILGAASLASQAHVDVVHPATSRRFPTSLFLMTVAESGERKSAADHEALTAVRKSEEDAVRNYKLAFAQWRDQQEAWEAARAAIKRKSKGDWQTLHQQLQACGDEPKAPLKPHLLVSEPTFEGLARLLAEGQPSMGLFSAEGGGFLGGHAMRDESRLRVLTGLSELWDGSALRRTRAADGAVHLRGRRLCLHLMVQPNVAPLLLSDEMASGQGFLSRLLVCAPTSMQGKRFQRDVQPWARQAVDLYTKVIGDLLDRSPRTLVDGGLDPDPLSLSEGAAAKWRCFADEMELELGKEGVSSPVRGLRNKSAEMALRIAGVFACIGNETTIGTATLERGITLAGYFLSEAQRLYEASAIKPDIRRAEKLVNWLIQRQYNEISLRDIQVHGPSSLRHKADVAQAVRTLQEHGLCVVVEVQTGGRPTKRLRLSPLAADVI</sequence>
<keyword evidence="2" id="KW-1185">Reference proteome</keyword>